<dbReference type="Gene3D" id="3.40.50.2000">
    <property type="entry name" value="Glycogen Phosphorylase B"/>
    <property type="match status" value="2"/>
</dbReference>
<dbReference type="InterPro" id="IPR028098">
    <property type="entry name" value="Glyco_trans_4-like_N"/>
</dbReference>
<keyword evidence="3" id="KW-0808">Transferase</keyword>
<dbReference type="EMBL" id="CP031769">
    <property type="protein sequence ID" value="AXR05147.1"/>
    <property type="molecule type" value="Genomic_DNA"/>
</dbReference>
<name>A0A346NHZ0_9ALTE</name>
<feature type="domain" description="Glycosyl transferase family 1" evidence="1">
    <location>
        <begin position="177"/>
        <end position="333"/>
    </location>
</feature>
<dbReference type="PANTHER" id="PTHR12526">
    <property type="entry name" value="GLYCOSYLTRANSFERASE"/>
    <property type="match status" value="1"/>
</dbReference>
<evidence type="ECO:0000313" key="3">
    <source>
        <dbReference type="EMBL" id="AXR05147.1"/>
    </source>
</evidence>
<dbReference type="AlphaFoldDB" id="A0A346NHZ0"/>
<dbReference type="InterPro" id="IPR001296">
    <property type="entry name" value="Glyco_trans_1"/>
</dbReference>
<feature type="domain" description="Glycosyltransferase subfamily 4-like N-terminal" evidence="2">
    <location>
        <begin position="14"/>
        <end position="160"/>
    </location>
</feature>
<dbReference type="Proteomes" id="UP000262073">
    <property type="component" value="Chromosome"/>
</dbReference>
<dbReference type="Pfam" id="PF13439">
    <property type="entry name" value="Glyco_transf_4"/>
    <property type="match status" value="1"/>
</dbReference>
<sequence length="363" mass="40051">MRVLHIEMGRQLYGGARQVAYLLRELPALGVHNVLVCATGSEISKLPLPGVSVITVGYLGDPDIRLVGRLCSLYRYHNIDLVHVHSRRGADWWGPVSARLSRLSALVTRRVDNPESWLGQRKYPLYDAVVSISEGVQQVIAPYCQVGQLTPVIHSAIDPDEFRYTKDQDWLCRTYDIPPGSLVIASFAQLIERKGQATLIRAMRAVIVRYPQAVCLLFGKGKMYHEYQQLITQCGLTQHVKLCGFTREVARILPCVDMVAHPACAEGLGVILLQAAVCERPIVSCRVGGISEIIKHGQTGLLVPPQNPAKLSQAIIRLLDSPALAARLATGAANHVLRNFGVPAMARQYVQLYQRLLVNSNKG</sequence>
<dbReference type="GO" id="GO:1901135">
    <property type="term" value="P:carbohydrate derivative metabolic process"/>
    <property type="evidence" value="ECO:0007669"/>
    <property type="project" value="UniProtKB-ARBA"/>
</dbReference>
<organism evidence="3 4">
    <name type="scientific">Salinimonas sediminis</name>
    <dbReference type="NCBI Taxonomy" id="2303538"/>
    <lineage>
        <taxon>Bacteria</taxon>
        <taxon>Pseudomonadati</taxon>
        <taxon>Pseudomonadota</taxon>
        <taxon>Gammaproteobacteria</taxon>
        <taxon>Alteromonadales</taxon>
        <taxon>Alteromonadaceae</taxon>
        <taxon>Alteromonas/Salinimonas group</taxon>
        <taxon>Salinimonas</taxon>
    </lineage>
</organism>
<dbReference type="KEGG" id="salm:D0Y50_01420"/>
<gene>
    <name evidence="3" type="ORF">D0Y50_01420</name>
</gene>
<dbReference type="PANTHER" id="PTHR12526:SF636">
    <property type="entry name" value="BLL3647 PROTEIN"/>
    <property type="match status" value="1"/>
</dbReference>
<dbReference type="Pfam" id="PF00534">
    <property type="entry name" value="Glycos_transf_1"/>
    <property type="match status" value="1"/>
</dbReference>
<protein>
    <submittedName>
        <fullName evidence="3">Glycosyltransferase family 1 protein</fullName>
    </submittedName>
</protein>
<proteinExistence type="predicted"/>
<dbReference type="CDD" id="cd03801">
    <property type="entry name" value="GT4_PimA-like"/>
    <property type="match status" value="1"/>
</dbReference>
<evidence type="ECO:0000259" key="1">
    <source>
        <dbReference type="Pfam" id="PF00534"/>
    </source>
</evidence>
<dbReference type="RefSeq" id="WP_117315153.1">
    <property type="nucleotide sequence ID" value="NZ_CP031769.1"/>
</dbReference>
<keyword evidence="4" id="KW-1185">Reference proteome</keyword>
<reference evidence="3 4" key="1">
    <citation type="submission" date="2018-08" db="EMBL/GenBank/DDBJ databases">
        <title>Salinimonas sediminis sp. nov., a piezophilic bacterium isolated from a deep-sea sediment sample from the New Britain Trench.</title>
        <authorList>
            <person name="Cao J."/>
        </authorList>
    </citation>
    <scope>NUCLEOTIDE SEQUENCE [LARGE SCALE GENOMIC DNA]</scope>
    <source>
        <strain evidence="3 4">N102</strain>
    </source>
</reference>
<evidence type="ECO:0000313" key="4">
    <source>
        <dbReference type="Proteomes" id="UP000262073"/>
    </source>
</evidence>
<dbReference type="GO" id="GO:0016757">
    <property type="term" value="F:glycosyltransferase activity"/>
    <property type="evidence" value="ECO:0007669"/>
    <property type="project" value="InterPro"/>
</dbReference>
<accession>A0A346NHZ0</accession>
<dbReference type="OrthoDB" id="9805661at2"/>
<dbReference type="SUPFAM" id="SSF53756">
    <property type="entry name" value="UDP-Glycosyltransferase/glycogen phosphorylase"/>
    <property type="match status" value="1"/>
</dbReference>
<evidence type="ECO:0000259" key="2">
    <source>
        <dbReference type="Pfam" id="PF13439"/>
    </source>
</evidence>